<sequence>MTISIRSAVAEDAAWIAALLRDGARQGHFRETLSAQAVPLVEGLLHVGFLTMMKLRHNRPEVCRVDGDVRVATWEGQPAAFLICMHDREGYELHLAGTRPEFTRRGCFKALVRHALASSSGEGRVFARCYATSSVAIEALKAHGFVRTSGGDPIELDWDRAFPLPENAEAVPRSWWQRLLGGFRRAD</sequence>
<protein>
    <submittedName>
        <fullName evidence="2">N-acetyltransferase</fullName>
    </submittedName>
</protein>
<accession>A0A2R3Q2H3</accession>
<dbReference type="SUPFAM" id="SSF55729">
    <property type="entry name" value="Acyl-CoA N-acyltransferases (Nat)"/>
    <property type="match status" value="1"/>
</dbReference>
<dbReference type="PROSITE" id="PS51186">
    <property type="entry name" value="GNAT"/>
    <property type="match status" value="1"/>
</dbReference>
<dbReference type="GO" id="GO:0016747">
    <property type="term" value="F:acyltransferase activity, transferring groups other than amino-acyl groups"/>
    <property type="evidence" value="ECO:0007669"/>
    <property type="project" value="InterPro"/>
</dbReference>
<dbReference type="Proteomes" id="UP000634179">
    <property type="component" value="Unassembled WGS sequence"/>
</dbReference>
<dbReference type="InterPro" id="IPR016181">
    <property type="entry name" value="Acyl_CoA_acyltransferase"/>
</dbReference>
<dbReference type="Gene3D" id="3.40.630.30">
    <property type="match status" value="1"/>
</dbReference>
<name>A0A2R3Q2H3_STEMA</name>
<comment type="caution">
    <text evidence="2">The sequence shown here is derived from an EMBL/GenBank/DDBJ whole genome shotgun (WGS) entry which is preliminary data.</text>
</comment>
<evidence type="ECO:0000313" key="2">
    <source>
        <dbReference type="EMBL" id="MBH1790808.1"/>
    </source>
</evidence>
<dbReference type="RefSeq" id="WP_049400420.1">
    <property type="nucleotide sequence ID" value="NZ_CP027562.1"/>
</dbReference>
<dbReference type="EMBL" id="JADUOV010000008">
    <property type="protein sequence ID" value="MBH1790808.1"/>
    <property type="molecule type" value="Genomic_DNA"/>
</dbReference>
<feature type="domain" description="N-acetyltransferase" evidence="1">
    <location>
        <begin position="3"/>
        <end position="169"/>
    </location>
</feature>
<evidence type="ECO:0000259" key="1">
    <source>
        <dbReference type="PROSITE" id="PS51186"/>
    </source>
</evidence>
<proteinExistence type="predicted"/>
<organism evidence="2 3">
    <name type="scientific">Stenotrophomonas maltophilia</name>
    <name type="common">Pseudomonas maltophilia</name>
    <name type="synonym">Xanthomonas maltophilia</name>
    <dbReference type="NCBI Taxonomy" id="40324"/>
    <lineage>
        <taxon>Bacteria</taxon>
        <taxon>Pseudomonadati</taxon>
        <taxon>Pseudomonadota</taxon>
        <taxon>Gammaproteobacteria</taxon>
        <taxon>Lysobacterales</taxon>
        <taxon>Lysobacteraceae</taxon>
        <taxon>Stenotrophomonas</taxon>
        <taxon>Stenotrophomonas maltophilia group</taxon>
    </lineage>
</organism>
<dbReference type="InterPro" id="IPR000182">
    <property type="entry name" value="GNAT_dom"/>
</dbReference>
<evidence type="ECO:0000313" key="3">
    <source>
        <dbReference type="Proteomes" id="UP000634179"/>
    </source>
</evidence>
<reference evidence="2" key="1">
    <citation type="submission" date="2020-11" db="EMBL/GenBank/DDBJ databases">
        <title>Enhanced detection system for hospital associated transmission using whole genome sequencing surveillance.</title>
        <authorList>
            <person name="Harrison L.H."/>
            <person name="Van Tyne D."/>
            <person name="Marsh J.W."/>
            <person name="Griffith M.P."/>
            <person name="Snyder D.J."/>
            <person name="Cooper V.S."/>
            <person name="Mustapha M."/>
        </authorList>
    </citation>
    <scope>NUCLEOTIDE SEQUENCE</scope>
    <source>
        <strain evidence="2">STEN00053</strain>
    </source>
</reference>
<dbReference type="AlphaFoldDB" id="A0A2R3Q2H3"/>
<gene>
    <name evidence="2" type="ORF">I5V89_13095</name>
</gene>